<comment type="caution">
    <text evidence="2">The sequence shown here is derived from an EMBL/GenBank/DDBJ whole genome shotgun (WGS) entry which is preliminary data.</text>
</comment>
<keyword evidence="1" id="KW-0472">Membrane</keyword>
<organism evidence="2">
    <name type="scientific">gut metagenome</name>
    <dbReference type="NCBI Taxonomy" id="749906"/>
    <lineage>
        <taxon>unclassified sequences</taxon>
        <taxon>metagenomes</taxon>
        <taxon>organismal metagenomes</taxon>
    </lineage>
</organism>
<keyword evidence="1" id="KW-1133">Transmembrane helix</keyword>
<dbReference type="AlphaFoldDB" id="J9D4V4"/>
<gene>
    <name evidence="2" type="ORF">EVA_04152</name>
</gene>
<dbReference type="EMBL" id="AMCI01000800">
    <property type="protein sequence ID" value="EJX07736.1"/>
    <property type="molecule type" value="Genomic_DNA"/>
</dbReference>
<feature type="transmembrane region" description="Helical" evidence="1">
    <location>
        <begin position="47"/>
        <end position="69"/>
    </location>
</feature>
<sequence length="111" mass="12043">MDYFTQLLSDSNLFVNSLLTLFDTVQVKEGGELKLLVSLTKRVMKKFALFFALLLTTCVVAAQTPIFSIKGGVGVANWSGDDADDASARFAYKIGVGMEFLLLQSGPCRPA</sequence>
<reference evidence="2" key="1">
    <citation type="journal article" date="2012" name="PLoS ONE">
        <title>Gene sets for utilization of primary and secondary nutrition supplies in the distal gut of endangered iberian lynx.</title>
        <authorList>
            <person name="Alcaide M."/>
            <person name="Messina E."/>
            <person name="Richter M."/>
            <person name="Bargiela R."/>
            <person name="Peplies J."/>
            <person name="Huws S.A."/>
            <person name="Newbold C.J."/>
            <person name="Golyshin P.N."/>
            <person name="Simon M.A."/>
            <person name="Lopez G."/>
            <person name="Yakimov M.M."/>
            <person name="Ferrer M."/>
        </authorList>
    </citation>
    <scope>NUCLEOTIDE SEQUENCE</scope>
</reference>
<proteinExistence type="predicted"/>
<evidence type="ECO:0000313" key="2">
    <source>
        <dbReference type="EMBL" id="EJX07736.1"/>
    </source>
</evidence>
<protein>
    <submittedName>
        <fullName evidence="2">Uncharacterized protein</fullName>
    </submittedName>
</protein>
<evidence type="ECO:0000256" key="1">
    <source>
        <dbReference type="SAM" id="Phobius"/>
    </source>
</evidence>
<keyword evidence="1" id="KW-0812">Transmembrane</keyword>
<accession>J9D4V4</accession>
<name>J9D4V4_9ZZZZ</name>